<keyword evidence="1" id="KW-1003">Cell membrane</keyword>
<name>A0A3A4R4C1_9BACT</name>
<comment type="function">
    <text evidence="1">Could be involved in insertion of integral membrane proteins into the membrane.</text>
</comment>
<dbReference type="NCBIfam" id="TIGR00278">
    <property type="entry name" value="membrane protein insertion efficiency factor YidD"/>
    <property type="match status" value="1"/>
</dbReference>
<dbReference type="InterPro" id="IPR002696">
    <property type="entry name" value="Membr_insert_effic_factor_YidD"/>
</dbReference>
<organism evidence="2 3">
    <name type="scientific">Candidatus Auribacter fodinae</name>
    <dbReference type="NCBI Taxonomy" id="2093366"/>
    <lineage>
        <taxon>Bacteria</taxon>
        <taxon>Pseudomonadati</taxon>
        <taxon>Candidatus Auribacterota</taxon>
        <taxon>Candidatus Auribacteria</taxon>
        <taxon>Candidatus Auribacterales</taxon>
        <taxon>Candidatus Auribacteraceae</taxon>
        <taxon>Candidatus Auribacter</taxon>
    </lineage>
</organism>
<reference evidence="2 3" key="1">
    <citation type="journal article" date="2017" name="ISME J.">
        <title>Energy and carbon metabolisms in a deep terrestrial subsurface fluid microbial community.</title>
        <authorList>
            <person name="Momper L."/>
            <person name="Jungbluth S.P."/>
            <person name="Lee M.D."/>
            <person name="Amend J.P."/>
        </authorList>
    </citation>
    <scope>NUCLEOTIDE SEQUENCE [LARGE SCALE GENOMIC DNA]</scope>
    <source>
        <strain evidence="2">SURF_26</strain>
    </source>
</reference>
<dbReference type="AlphaFoldDB" id="A0A3A4R4C1"/>
<keyword evidence="1" id="KW-0472">Membrane</keyword>
<accession>A0A3A4R4C1</accession>
<dbReference type="PANTHER" id="PTHR33383">
    <property type="entry name" value="MEMBRANE PROTEIN INSERTION EFFICIENCY FACTOR-RELATED"/>
    <property type="match status" value="1"/>
</dbReference>
<dbReference type="GO" id="GO:0005886">
    <property type="term" value="C:plasma membrane"/>
    <property type="evidence" value="ECO:0007669"/>
    <property type="project" value="UniProtKB-SubCell"/>
</dbReference>
<comment type="caution">
    <text evidence="2">The sequence shown here is derived from an EMBL/GenBank/DDBJ whole genome shotgun (WGS) entry which is preliminary data.</text>
</comment>
<sequence length="93" mass="10343">MKLKKAFRLPAFMLKKIPVLTVLALIKGYQTLISGAVPRCRYLPTCSQYAAEAVRVHGLLKGLALSLKRIGRCNPFGGYGYDPVPPLQNKRKK</sequence>
<proteinExistence type="inferred from homology"/>
<dbReference type="EMBL" id="QZJZ01000019">
    <property type="protein sequence ID" value="RJP60950.1"/>
    <property type="molecule type" value="Genomic_DNA"/>
</dbReference>
<dbReference type="PANTHER" id="PTHR33383:SF1">
    <property type="entry name" value="MEMBRANE PROTEIN INSERTION EFFICIENCY FACTOR-RELATED"/>
    <property type="match status" value="1"/>
</dbReference>
<comment type="similarity">
    <text evidence="1">Belongs to the UPF0161 family.</text>
</comment>
<dbReference type="HAMAP" id="MF_00386">
    <property type="entry name" value="UPF0161_YidD"/>
    <property type="match status" value="1"/>
</dbReference>
<gene>
    <name evidence="2" type="primary">yidD</name>
    <name evidence="2" type="ORF">C4541_03120</name>
</gene>
<evidence type="ECO:0000313" key="2">
    <source>
        <dbReference type="EMBL" id="RJP60950.1"/>
    </source>
</evidence>
<dbReference type="Proteomes" id="UP000266426">
    <property type="component" value="Unassembled WGS sequence"/>
</dbReference>
<evidence type="ECO:0000256" key="1">
    <source>
        <dbReference type="HAMAP-Rule" id="MF_00386"/>
    </source>
</evidence>
<protein>
    <recommendedName>
        <fullName evidence="1">Putative membrane protein insertion efficiency factor</fullName>
    </recommendedName>
</protein>
<evidence type="ECO:0000313" key="3">
    <source>
        <dbReference type="Proteomes" id="UP000266426"/>
    </source>
</evidence>
<comment type="subcellular location">
    <subcellularLocation>
        <location evidence="1">Cell membrane</location>
        <topology evidence="1">Peripheral membrane protein</topology>
        <orientation evidence="1">Cytoplasmic side</orientation>
    </subcellularLocation>
</comment>
<dbReference type="Pfam" id="PF01809">
    <property type="entry name" value="YidD"/>
    <property type="match status" value="1"/>
</dbReference>
<dbReference type="SMART" id="SM01234">
    <property type="entry name" value="Haemolytic"/>
    <property type="match status" value="1"/>
</dbReference>